<proteinExistence type="predicted"/>
<evidence type="ECO:0000313" key="3">
    <source>
        <dbReference type="Proteomes" id="UP000677126"/>
    </source>
</evidence>
<evidence type="ECO:0000259" key="1">
    <source>
        <dbReference type="Pfam" id="PF17194"/>
    </source>
</evidence>
<dbReference type="Proteomes" id="UP000677126">
    <property type="component" value="Chromosome"/>
</dbReference>
<dbReference type="InterPro" id="IPR021561">
    <property type="entry name" value="AbiEi_3"/>
</dbReference>
<dbReference type="Pfam" id="PF11459">
    <property type="entry name" value="AbiEi_3"/>
    <property type="match status" value="1"/>
</dbReference>
<feature type="domain" description="Transcriptional regulator AbiEi antitoxin N-terminal" evidence="1">
    <location>
        <begin position="8"/>
        <end position="94"/>
    </location>
</feature>
<dbReference type="Pfam" id="PF17194">
    <property type="entry name" value="AbiEi_3_N"/>
    <property type="match status" value="1"/>
</dbReference>
<evidence type="ECO:0000313" key="2">
    <source>
        <dbReference type="EMBL" id="QVM84544.1"/>
    </source>
</evidence>
<dbReference type="EMBL" id="CP054856">
    <property type="protein sequence ID" value="QVM84544.1"/>
    <property type="molecule type" value="Genomic_DNA"/>
</dbReference>
<organism evidence="2 3">
    <name type="scientific">Novosphingobium decolorationis</name>
    <dbReference type="NCBI Taxonomy" id="2698673"/>
    <lineage>
        <taxon>Bacteria</taxon>
        <taxon>Pseudomonadati</taxon>
        <taxon>Pseudomonadota</taxon>
        <taxon>Alphaproteobacteria</taxon>
        <taxon>Sphingomonadales</taxon>
        <taxon>Sphingomonadaceae</taxon>
        <taxon>Novosphingobium</taxon>
    </lineage>
</organism>
<accession>A0ABX8E7H3</accession>
<name>A0ABX8E7H3_9SPHN</name>
<gene>
    <name evidence="2" type="ORF">HT578_13350</name>
</gene>
<protein>
    <submittedName>
        <fullName evidence="2">Type IV toxin-antitoxin system AbiEi family antitoxin</fullName>
    </submittedName>
</protein>
<dbReference type="InterPro" id="IPR033455">
    <property type="entry name" value="AbiEi_3_N"/>
</dbReference>
<keyword evidence="3" id="KW-1185">Reference proteome</keyword>
<dbReference type="RefSeq" id="WP_039389749.1">
    <property type="nucleotide sequence ID" value="NZ_CP054856.1"/>
</dbReference>
<sequence length="276" mass="30826">MATGNRGKLNQLQQLPDGALVDAAWLERRGYSSSLRSQYVKAGWLNQPAPRVYRRGNSPLGWREAIISLQTFLESDVTVGGRSALEELGYGHYLGRRREVHLYGAQRLPGWLAALPLEVEFVWHNSQRLFPDDPVVTQFDDAQSGASDEPLPFLPGGFLISGGTAKWGLRLASAERALFQLLDELPGRETFHQVDMLMEGLANLSPRSLQVQLASCTSIKVKRLFFYFADRHRHAWLERLDRSAVDLGTGKRVLVKGGKLDPTYLITVPDEIDGLS</sequence>
<reference evidence="2 3" key="1">
    <citation type="journal article" date="2021" name="Int. J. Syst. Evol. Microbiol.">
        <title>Novosphingobium decolorationis sp. nov., an aniline blue-decolourizing bacterium isolated from East Pacific sediment.</title>
        <authorList>
            <person name="Chen X."/>
            <person name="Dong B."/>
            <person name="Chen T."/>
            <person name="Ren N."/>
            <person name="Wang J."/>
            <person name="Xu Y."/>
            <person name="Yang J."/>
            <person name="Zhu S."/>
            <person name="Chen J."/>
        </authorList>
    </citation>
    <scope>NUCLEOTIDE SEQUENCE [LARGE SCALE GENOMIC DNA]</scope>
    <source>
        <strain evidence="2 3">502str22</strain>
    </source>
</reference>